<feature type="transmembrane region" description="Helical" evidence="10">
    <location>
        <begin position="357"/>
        <end position="375"/>
    </location>
</feature>
<evidence type="ECO:0000313" key="12">
    <source>
        <dbReference type="Proteomes" id="UP000261080"/>
    </source>
</evidence>
<feature type="transmembrane region" description="Helical" evidence="10">
    <location>
        <begin position="264"/>
        <end position="286"/>
    </location>
</feature>
<keyword evidence="12" id="KW-1185">Reference proteome</keyword>
<dbReference type="GO" id="GO:0015297">
    <property type="term" value="F:antiporter activity"/>
    <property type="evidence" value="ECO:0007669"/>
    <property type="project" value="InterPro"/>
</dbReference>
<evidence type="ECO:0000256" key="8">
    <source>
        <dbReference type="ARBA" id="ARBA00023136"/>
    </source>
</evidence>
<keyword evidence="4" id="KW-0813">Transport</keyword>
<dbReference type="GO" id="GO:0046677">
    <property type="term" value="P:response to antibiotic"/>
    <property type="evidence" value="ECO:0007669"/>
    <property type="project" value="UniProtKB-KW"/>
</dbReference>
<dbReference type="InterPro" id="IPR048279">
    <property type="entry name" value="MdtK-like"/>
</dbReference>
<dbReference type="GO" id="GO:0042910">
    <property type="term" value="F:xenobiotic transmembrane transporter activity"/>
    <property type="evidence" value="ECO:0007669"/>
    <property type="project" value="InterPro"/>
</dbReference>
<dbReference type="Proteomes" id="UP000261080">
    <property type="component" value="Unassembled WGS sequence"/>
</dbReference>
<feature type="transmembrane region" description="Helical" evidence="10">
    <location>
        <begin position="315"/>
        <end position="337"/>
    </location>
</feature>
<dbReference type="CDD" id="cd13143">
    <property type="entry name" value="MATE_MepA_like"/>
    <property type="match status" value="1"/>
</dbReference>
<proteinExistence type="inferred from homology"/>
<evidence type="ECO:0000256" key="7">
    <source>
        <dbReference type="ARBA" id="ARBA00022989"/>
    </source>
</evidence>
<evidence type="ECO:0000256" key="2">
    <source>
        <dbReference type="ARBA" id="ARBA00008417"/>
    </source>
</evidence>
<name>A0A3E3K0D9_9FIRM</name>
<dbReference type="AlphaFoldDB" id="A0A3E3K0D9"/>
<protein>
    <recommendedName>
        <fullName evidence="3">Multidrug export protein MepA</fullName>
    </recommendedName>
</protein>
<evidence type="ECO:0000313" key="11">
    <source>
        <dbReference type="EMBL" id="RGE85828.1"/>
    </source>
</evidence>
<accession>A0A3E3K0D9</accession>
<dbReference type="PIRSF" id="PIRSF006603">
    <property type="entry name" value="DinF"/>
    <property type="match status" value="1"/>
</dbReference>
<keyword evidence="7 10" id="KW-1133">Transmembrane helix</keyword>
<feature type="transmembrane region" description="Helical" evidence="10">
    <location>
        <begin position="130"/>
        <end position="151"/>
    </location>
</feature>
<evidence type="ECO:0000256" key="5">
    <source>
        <dbReference type="ARBA" id="ARBA00022475"/>
    </source>
</evidence>
<feature type="transmembrane region" description="Helical" evidence="10">
    <location>
        <begin position="189"/>
        <end position="210"/>
    </location>
</feature>
<sequence length="443" mass="47464">MLREMPVPQLLIKMGLPTMIGMLVTGLYSIVDACFVGGLGTQQMGAISVVFPVGQILSGLGLLFGGGASSYISRLLGAGDRKQANHVASTALYSSLAIGVIATLVIEIFMRNILLALGATETILPFAVEYPSIFALGAIFTIISTTLNNVLTSEGAAKLSMIAMLLGAVLNVVLDPLLIYTFHLGIKGAAIATVVSQAITTLIYLSYLFTGKSVFTFSPKEFRVDGKIFGQIFKVGVPNLIFQLFTSLAMWLTTRMAQNYGDAAIAAMGIVTRMMAMGTLAVFGFMKGFQPVVGYNYGAKQYNRLWSAIKVTGKWSTIFCGVMTAILFLFPQAIISLFSNDATVLEIGANALRVNSILFVFFGIGTEYALLYLALGKSLGGLILSIGRQGLFFVPTILILPHYFELNGVILAQPIADVFTLISIIILATKINREIKGLLPVAK</sequence>
<evidence type="ECO:0000256" key="4">
    <source>
        <dbReference type="ARBA" id="ARBA00022448"/>
    </source>
</evidence>
<dbReference type="Pfam" id="PF01554">
    <property type="entry name" value="MatE"/>
    <property type="match status" value="2"/>
</dbReference>
<evidence type="ECO:0000256" key="10">
    <source>
        <dbReference type="SAM" id="Phobius"/>
    </source>
</evidence>
<comment type="caution">
    <text evidence="11">The sequence shown here is derived from an EMBL/GenBank/DDBJ whole genome shotgun (WGS) entry which is preliminary data.</text>
</comment>
<dbReference type="NCBIfam" id="TIGR00797">
    <property type="entry name" value="matE"/>
    <property type="match status" value="1"/>
</dbReference>
<dbReference type="PANTHER" id="PTHR43823:SF3">
    <property type="entry name" value="MULTIDRUG EXPORT PROTEIN MEPA"/>
    <property type="match status" value="1"/>
</dbReference>
<evidence type="ECO:0000256" key="3">
    <source>
        <dbReference type="ARBA" id="ARBA00022106"/>
    </source>
</evidence>
<feature type="transmembrane region" description="Helical" evidence="10">
    <location>
        <begin position="46"/>
        <end position="66"/>
    </location>
</feature>
<dbReference type="EMBL" id="QVLX01000007">
    <property type="protein sequence ID" value="RGE85828.1"/>
    <property type="molecule type" value="Genomic_DNA"/>
</dbReference>
<keyword evidence="6 10" id="KW-0812">Transmembrane</keyword>
<comment type="similarity">
    <text evidence="2">Belongs to the multi antimicrobial extrusion (MATE) (TC 2.A.66.1) family. MepA subfamily.</text>
</comment>
<gene>
    <name evidence="11" type="ORF">DW016_12570</name>
</gene>
<dbReference type="GO" id="GO:0005886">
    <property type="term" value="C:plasma membrane"/>
    <property type="evidence" value="ECO:0007669"/>
    <property type="project" value="UniProtKB-SubCell"/>
</dbReference>
<evidence type="ECO:0000256" key="9">
    <source>
        <dbReference type="ARBA" id="ARBA00023251"/>
    </source>
</evidence>
<organism evidence="11 12">
    <name type="scientific">Sellimonas intestinalis</name>
    <dbReference type="NCBI Taxonomy" id="1653434"/>
    <lineage>
        <taxon>Bacteria</taxon>
        <taxon>Bacillati</taxon>
        <taxon>Bacillota</taxon>
        <taxon>Clostridia</taxon>
        <taxon>Lachnospirales</taxon>
        <taxon>Lachnospiraceae</taxon>
        <taxon>Sellimonas</taxon>
    </lineage>
</organism>
<comment type="subcellular location">
    <subcellularLocation>
        <location evidence="1">Cell membrane</location>
        <topology evidence="1">Multi-pass membrane protein</topology>
    </subcellularLocation>
</comment>
<feature type="transmembrane region" description="Helical" evidence="10">
    <location>
        <begin position="410"/>
        <end position="429"/>
    </location>
</feature>
<reference evidence="11 12" key="1">
    <citation type="submission" date="2018-08" db="EMBL/GenBank/DDBJ databases">
        <title>A genome reference for cultivated species of the human gut microbiota.</title>
        <authorList>
            <person name="Zou Y."/>
            <person name="Xue W."/>
            <person name="Luo G."/>
        </authorList>
    </citation>
    <scope>NUCLEOTIDE SEQUENCE [LARGE SCALE GENOMIC DNA]</scope>
    <source>
        <strain evidence="11 12">AF37-2AT</strain>
    </source>
</reference>
<feature type="transmembrane region" description="Helical" evidence="10">
    <location>
        <begin position="163"/>
        <end position="183"/>
    </location>
</feature>
<dbReference type="PANTHER" id="PTHR43823">
    <property type="entry name" value="SPORULATION PROTEIN YKVU"/>
    <property type="match status" value="1"/>
</dbReference>
<keyword evidence="8 10" id="KW-0472">Membrane</keyword>
<evidence type="ECO:0000256" key="6">
    <source>
        <dbReference type="ARBA" id="ARBA00022692"/>
    </source>
</evidence>
<dbReference type="InterPro" id="IPR002528">
    <property type="entry name" value="MATE_fam"/>
</dbReference>
<keyword evidence="5" id="KW-1003">Cell membrane</keyword>
<dbReference type="InterPro" id="IPR051327">
    <property type="entry name" value="MATE_MepA_subfamily"/>
</dbReference>
<keyword evidence="9" id="KW-0046">Antibiotic resistance</keyword>
<dbReference type="InterPro" id="IPR045070">
    <property type="entry name" value="MATE_MepA-like"/>
</dbReference>
<feature type="transmembrane region" description="Helical" evidence="10">
    <location>
        <begin position="231"/>
        <end position="252"/>
    </location>
</feature>
<dbReference type="OrthoDB" id="9811110at2"/>
<feature type="transmembrane region" description="Helical" evidence="10">
    <location>
        <begin position="87"/>
        <end position="110"/>
    </location>
</feature>
<feature type="transmembrane region" description="Helical" evidence="10">
    <location>
        <begin position="20"/>
        <end position="40"/>
    </location>
</feature>
<evidence type="ECO:0000256" key="1">
    <source>
        <dbReference type="ARBA" id="ARBA00004651"/>
    </source>
</evidence>